<gene>
    <name evidence="1" type="ORF">CLUMA_CG008799</name>
</gene>
<dbReference type="AlphaFoldDB" id="A0A1J1I8E8"/>
<sequence length="73" mass="8658">MIIIKTAVCWVKQVGQIKSGNELLFTFLFLPTHYGSEKTFFLFTQKRNKNSTWYRCLLWDFFSLSTSSHPMMI</sequence>
<reference evidence="1 2" key="1">
    <citation type="submission" date="2015-04" db="EMBL/GenBank/DDBJ databases">
        <authorList>
            <person name="Syromyatnikov M.Y."/>
            <person name="Popov V.N."/>
        </authorList>
    </citation>
    <scope>NUCLEOTIDE SEQUENCE [LARGE SCALE GENOMIC DNA]</scope>
</reference>
<proteinExistence type="predicted"/>
<dbReference type="Proteomes" id="UP000183832">
    <property type="component" value="Unassembled WGS sequence"/>
</dbReference>
<evidence type="ECO:0000313" key="1">
    <source>
        <dbReference type="EMBL" id="CRK95222.1"/>
    </source>
</evidence>
<evidence type="ECO:0000313" key="2">
    <source>
        <dbReference type="Proteomes" id="UP000183832"/>
    </source>
</evidence>
<protein>
    <submittedName>
        <fullName evidence="1">CLUMA_CG008799, isoform A</fullName>
    </submittedName>
</protein>
<keyword evidence="2" id="KW-1185">Reference proteome</keyword>
<accession>A0A1J1I8E8</accession>
<dbReference type="EMBL" id="CVRI01000041">
    <property type="protein sequence ID" value="CRK95222.1"/>
    <property type="molecule type" value="Genomic_DNA"/>
</dbReference>
<organism evidence="1 2">
    <name type="scientific">Clunio marinus</name>
    <dbReference type="NCBI Taxonomy" id="568069"/>
    <lineage>
        <taxon>Eukaryota</taxon>
        <taxon>Metazoa</taxon>
        <taxon>Ecdysozoa</taxon>
        <taxon>Arthropoda</taxon>
        <taxon>Hexapoda</taxon>
        <taxon>Insecta</taxon>
        <taxon>Pterygota</taxon>
        <taxon>Neoptera</taxon>
        <taxon>Endopterygota</taxon>
        <taxon>Diptera</taxon>
        <taxon>Nematocera</taxon>
        <taxon>Chironomoidea</taxon>
        <taxon>Chironomidae</taxon>
        <taxon>Clunio</taxon>
    </lineage>
</organism>
<name>A0A1J1I8E8_9DIPT</name>